<comment type="similarity">
    <text evidence="1 4">Belongs to the 5-formyltetrahydrofolate cyclo-ligase family.</text>
</comment>
<evidence type="ECO:0000256" key="3">
    <source>
        <dbReference type="ARBA" id="ARBA00022840"/>
    </source>
</evidence>
<dbReference type="GO" id="GO:0009396">
    <property type="term" value="P:folic acid-containing compound biosynthetic process"/>
    <property type="evidence" value="ECO:0007669"/>
    <property type="project" value="TreeGrafter"/>
</dbReference>
<dbReference type="InterPro" id="IPR037171">
    <property type="entry name" value="NagB/RpiA_transferase-like"/>
</dbReference>
<dbReference type="PANTHER" id="PTHR23407:SF1">
    <property type="entry name" value="5-FORMYLTETRAHYDROFOLATE CYCLO-LIGASE"/>
    <property type="match status" value="1"/>
</dbReference>
<evidence type="ECO:0000256" key="2">
    <source>
        <dbReference type="ARBA" id="ARBA00022741"/>
    </source>
</evidence>
<dbReference type="SUPFAM" id="SSF100950">
    <property type="entry name" value="NagB/RpiA/CoA transferase-like"/>
    <property type="match status" value="1"/>
</dbReference>
<organism evidence="5 6">
    <name type="scientific">Streptococcus constellatus</name>
    <dbReference type="NCBI Taxonomy" id="76860"/>
    <lineage>
        <taxon>Bacteria</taxon>
        <taxon>Bacillati</taxon>
        <taxon>Bacillota</taxon>
        <taxon>Bacilli</taxon>
        <taxon>Lactobacillales</taxon>
        <taxon>Streptococcaceae</taxon>
        <taxon>Streptococcus</taxon>
        <taxon>Streptococcus anginosus group</taxon>
    </lineage>
</organism>
<protein>
    <recommendedName>
        <fullName evidence="4">5-formyltetrahydrofolate cyclo-ligase</fullName>
        <ecNumber evidence="4">6.3.3.2</ecNumber>
    </recommendedName>
</protein>
<keyword evidence="4" id="KW-0460">Magnesium</keyword>
<dbReference type="PIRSF" id="PIRSF006806">
    <property type="entry name" value="FTHF_cligase"/>
    <property type="match status" value="1"/>
</dbReference>
<dbReference type="Gene3D" id="3.40.50.10420">
    <property type="entry name" value="NagB/RpiA/CoA transferase-like"/>
    <property type="match status" value="1"/>
</dbReference>
<dbReference type="PANTHER" id="PTHR23407">
    <property type="entry name" value="ATPASE INHIBITOR/5-FORMYLTETRAHYDROFOLATE CYCLO-LIGASE"/>
    <property type="match status" value="1"/>
</dbReference>
<dbReference type="AlphaFoldDB" id="A0A0C1HTX7"/>
<dbReference type="GO" id="GO:0046872">
    <property type="term" value="F:metal ion binding"/>
    <property type="evidence" value="ECO:0007669"/>
    <property type="project" value="UniProtKB-KW"/>
</dbReference>
<sequence length="175" mass="19982">MKTTLRKKIVREMKGQELIAKQQRDALLTQYLLKSSVYQHAKTIATYLSLPHEFDTGLFIRQAQADGKRIVIPKTYPHGCMIFVDYNPNDLELTAFGIWEPRSGQVVEKTHIDLIHVPGVAFNKGGYRIGYGGGYYDRYLADFKGMTVSTIYPCQLADFQPDNYDIPIQEVLICE</sequence>
<dbReference type="NCBIfam" id="TIGR02727">
    <property type="entry name" value="MTHFS_bact"/>
    <property type="match status" value="1"/>
</dbReference>
<dbReference type="STRING" id="862969.SCI_1745"/>
<proteinExistence type="inferred from homology"/>
<name>A0A0C1HTX7_STRCV</name>
<reference evidence="5 6" key="1">
    <citation type="submission" date="2014-12" db="EMBL/GenBank/DDBJ databases">
        <title>Partial genome sequence of Streptococcus constellatus KCOM 1650 (= ChDC B144).</title>
        <authorList>
            <person name="Kook J.-K."/>
            <person name="Park S.-N."/>
            <person name="Lim Y.K."/>
            <person name="Jo E."/>
        </authorList>
    </citation>
    <scope>NUCLEOTIDE SEQUENCE [LARGE SCALE GENOMIC DNA]</scope>
    <source>
        <strain evidence="5 6">KCOM 1650</strain>
    </source>
</reference>
<dbReference type="EC" id="6.3.3.2" evidence="4"/>
<dbReference type="EMBL" id="JWIY01000003">
    <property type="protein sequence ID" value="KIC77528.1"/>
    <property type="molecule type" value="Genomic_DNA"/>
</dbReference>
<evidence type="ECO:0000313" key="5">
    <source>
        <dbReference type="EMBL" id="KIC77528.1"/>
    </source>
</evidence>
<dbReference type="GO" id="GO:0035999">
    <property type="term" value="P:tetrahydrofolate interconversion"/>
    <property type="evidence" value="ECO:0007669"/>
    <property type="project" value="TreeGrafter"/>
</dbReference>
<dbReference type="eggNOG" id="COG0212">
    <property type="taxonomic scope" value="Bacteria"/>
</dbReference>
<dbReference type="InterPro" id="IPR024185">
    <property type="entry name" value="FTHF_cligase-like_sf"/>
</dbReference>
<keyword evidence="3 4" id="KW-0067">ATP-binding</keyword>
<dbReference type="InterPro" id="IPR002698">
    <property type="entry name" value="FTHF_cligase"/>
</dbReference>
<comment type="catalytic activity">
    <reaction evidence="4">
        <text>(6S)-5-formyl-5,6,7,8-tetrahydrofolate + ATP = (6R)-5,10-methenyltetrahydrofolate + ADP + phosphate</text>
        <dbReference type="Rhea" id="RHEA:10488"/>
        <dbReference type="ChEBI" id="CHEBI:30616"/>
        <dbReference type="ChEBI" id="CHEBI:43474"/>
        <dbReference type="ChEBI" id="CHEBI:57455"/>
        <dbReference type="ChEBI" id="CHEBI:57457"/>
        <dbReference type="ChEBI" id="CHEBI:456216"/>
        <dbReference type="EC" id="6.3.3.2"/>
    </reaction>
</comment>
<evidence type="ECO:0000313" key="6">
    <source>
        <dbReference type="Proteomes" id="UP000031339"/>
    </source>
</evidence>
<accession>A0A0C1HTX7</accession>
<evidence type="ECO:0000256" key="1">
    <source>
        <dbReference type="ARBA" id="ARBA00010638"/>
    </source>
</evidence>
<dbReference type="OrthoDB" id="9801938at2"/>
<dbReference type="GO" id="GO:0030272">
    <property type="term" value="F:5-formyltetrahydrofolate cyclo-ligase activity"/>
    <property type="evidence" value="ECO:0007669"/>
    <property type="project" value="UniProtKB-EC"/>
</dbReference>
<comment type="caution">
    <text evidence="5">The sequence shown here is derived from an EMBL/GenBank/DDBJ whole genome shotgun (WGS) entry which is preliminary data.</text>
</comment>
<keyword evidence="2 4" id="KW-0547">Nucleotide-binding</keyword>
<comment type="cofactor">
    <cofactor evidence="4">
        <name>Mg(2+)</name>
        <dbReference type="ChEBI" id="CHEBI:18420"/>
    </cofactor>
</comment>
<dbReference type="GO" id="GO:0005524">
    <property type="term" value="F:ATP binding"/>
    <property type="evidence" value="ECO:0007669"/>
    <property type="project" value="UniProtKB-KW"/>
</dbReference>
<dbReference type="Proteomes" id="UP000031339">
    <property type="component" value="Unassembled WGS sequence"/>
</dbReference>
<dbReference type="RefSeq" id="WP_039677605.1">
    <property type="nucleotide sequence ID" value="NZ_CP185263.1"/>
</dbReference>
<dbReference type="Pfam" id="PF01812">
    <property type="entry name" value="5-FTHF_cyc-lig"/>
    <property type="match status" value="1"/>
</dbReference>
<gene>
    <name evidence="5" type="ORF">RN79_07450</name>
</gene>
<keyword evidence="5" id="KW-0436">Ligase</keyword>
<keyword evidence="4" id="KW-0479">Metal-binding</keyword>
<evidence type="ECO:0000256" key="4">
    <source>
        <dbReference type="RuleBase" id="RU361279"/>
    </source>
</evidence>